<evidence type="ECO:0000256" key="3">
    <source>
        <dbReference type="ARBA" id="ARBA00022723"/>
    </source>
</evidence>
<keyword evidence="7" id="KW-1133">Transmembrane helix</keyword>
<dbReference type="GO" id="GO:0046872">
    <property type="term" value="F:metal ion binding"/>
    <property type="evidence" value="ECO:0007669"/>
    <property type="project" value="UniProtKB-KW"/>
</dbReference>
<evidence type="ECO:0000256" key="7">
    <source>
        <dbReference type="SAM" id="Phobius"/>
    </source>
</evidence>
<proteinExistence type="predicted"/>
<dbReference type="GO" id="GO:0020037">
    <property type="term" value="F:heme binding"/>
    <property type="evidence" value="ECO:0007669"/>
    <property type="project" value="InterPro"/>
</dbReference>
<evidence type="ECO:0000313" key="9">
    <source>
        <dbReference type="EMBL" id="VFK63398.1"/>
    </source>
</evidence>
<evidence type="ECO:0000259" key="8">
    <source>
        <dbReference type="PROSITE" id="PS51007"/>
    </source>
</evidence>
<feature type="domain" description="Cytochrome c" evidence="8">
    <location>
        <begin position="56"/>
        <end position="156"/>
    </location>
</feature>
<evidence type="ECO:0000256" key="6">
    <source>
        <dbReference type="PROSITE-ProRule" id="PRU00433"/>
    </source>
</evidence>
<evidence type="ECO:0000256" key="5">
    <source>
        <dbReference type="ARBA" id="ARBA00023004"/>
    </source>
</evidence>
<dbReference type="AlphaFoldDB" id="A0A451ABH6"/>
<dbReference type="SUPFAM" id="SSF46626">
    <property type="entry name" value="Cytochrome c"/>
    <property type="match status" value="2"/>
</dbReference>
<keyword evidence="4" id="KW-0249">Electron transport</keyword>
<evidence type="ECO:0000256" key="1">
    <source>
        <dbReference type="ARBA" id="ARBA00022448"/>
    </source>
</evidence>
<evidence type="ECO:0000256" key="2">
    <source>
        <dbReference type="ARBA" id="ARBA00022617"/>
    </source>
</evidence>
<feature type="transmembrane region" description="Helical" evidence="7">
    <location>
        <begin position="20"/>
        <end position="39"/>
    </location>
</feature>
<organism evidence="9">
    <name type="scientific">Candidatus Kentrum sp. TUN</name>
    <dbReference type="NCBI Taxonomy" id="2126343"/>
    <lineage>
        <taxon>Bacteria</taxon>
        <taxon>Pseudomonadati</taxon>
        <taxon>Pseudomonadota</taxon>
        <taxon>Gammaproteobacteria</taxon>
        <taxon>Candidatus Kentrum</taxon>
    </lineage>
</organism>
<keyword evidence="5 6" id="KW-0408">Iron</keyword>
<keyword evidence="2 6" id="KW-0349">Heme</keyword>
<dbReference type="EMBL" id="CAADFX010000211">
    <property type="protein sequence ID" value="VFK63398.1"/>
    <property type="molecule type" value="Genomic_DNA"/>
</dbReference>
<gene>
    <name evidence="9" type="ORF">BECKTUN1418D_GA0071000_12114</name>
</gene>
<name>A0A451ABH6_9GAMM</name>
<keyword evidence="7" id="KW-0472">Membrane</keyword>
<dbReference type="GO" id="GO:0009055">
    <property type="term" value="F:electron transfer activity"/>
    <property type="evidence" value="ECO:0007669"/>
    <property type="project" value="InterPro"/>
</dbReference>
<evidence type="ECO:0000256" key="4">
    <source>
        <dbReference type="ARBA" id="ARBA00022982"/>
    </source>
</evidence>
<dbReference type="PROSITE" id="PS51257">
    <property type="entry name" value="PROKAR_LIPOPROTEIN"/>
    <property type="match status" value="1"/>
</dbReference>
<dbReference type="Pfam" id="PF00034">
    <property type="entry name" value="Cytochrom_C"/>
    <property type="match status" value="1"/>
</dbReference>
<dbReference type="PRINTS" id="PR00604">
    <property type="entry name" value="CYTCHRMECIAB"/>
</dbReference>
<dbReference type="PROSITE" id="PS51007">
    <property type="entry name" value="CYTC"/>
    <property type="match status" value="1"/>
</dbReference>
<accession>A0A451ABH6</accession>
<dbReference type="InterPro" id="IPR036909">
    <property type="entry name" value="Cyt_c-like_dom_sf"/>
</dbReference>
<dbReference type="InterPro" id="IPR002327">
    <property type="entry name" value="Cyt_c_1A/1B"/>
</dbReference>
<dbReference type="InterPro" id="IPR009056">
    <property type="entry name" value="Cyt_c-like_dom"/>
</dbReference>
<dbReference type="PANTHER" id="PTHR11961">
    <property type="entry name" value="CYTOCHROME C"/>
    <property type="match status" value="1"/>
</dbReference>
<reference evidence="9" key="1">
    <citation type="submission" date="2019-02" db="EMBL/GenBank/DDBJ databases">
        <authorList>
            <person name="Gruber-Vodicka R. H."/>
            <person name="Seah K. B. B."/>
        </authorList>
    </citation>
    <scope>NUCLEOTIDE SEQUENCE</scope>
    <source>
        <strain evidence="9">BECK_BY1</strain>
    </source>
</reference>
<dbReference type="Gene3D" id="1.10.760.10">
    <property type="entry name" value="Cytochrome c-like domain"/>
    <property type="match status" value="2"/>
</dbReference>
<protein>
    <submittedName>
        <fullName evidence="9">Sulfite dehydrogenase (Cytochrome) subunit SorB</fullName>
    </submittedName>
</protein>
<keyword evidence="1" id="KW-0813">Transport</keyword>
<sequence>MNPDRLKNIRDRLFMHPGHWISVVACMAILLSAVTHHPAAQEANIPKSIETFLGAADLAAGEKVFLQCRTCHTADKTGKHAIGPNLWDVVGRKIGSVPGYDYSSAMANQGDVWHFENLDSYLWNPQQFIPNTRMTFPGIERTQDRINIIAYLRKLGASPLPFESPANEPMPNDSLEPTNQEDAWGGLASGRGREEVFYTCQACHSFSIIKQQCLDRDSWDEILQWMVEEQGMKAPTPENWKRILSYLAIHFGLEC</sequence>
<keyword evidence="3 6" id="KW-0479">Metal-binding</keyword>
<keyword evidence="7" id="KW-0812">Transmembrane</keyword>